<dbReference type="AlphaFoldDB" id="A0A7W6W4H7"/>
<proteinExistence type="predicted"/>
<dbReference type="InterPro" id="IPR012337">
    <property type="entry name" value="RNaseH-like_sf"/>
</dbReference>
<dbReference type="Proteomes" id="UP000540909">
    <property type="component" value="Unassembled WGS sequence"/>
</dbReference>
<name>A0A7W6W4H7_9HYPH</name>
<feature type="domain" description="3'-5' exoribonuclease Rv2179c-like" evidence="1">
    <location>
        <begin position="3"/>
        <end position="160"/>
    </location>
</feature>
<sequence length="176" mass="19427">MRDLMIDIETLGTEPGSVVLSIGAVTFDAETEEFGEEFYAAIDPQSAVDVGLTIDVSTLKWWMDQSEDARKAAFSGDRLIGWAIGAFGDYVRRVDASRVWAKPPSFDLVLLESAFRACRIPIPWHYKTPRDCRTLFELTNATQPDIGTAHNALDDAKSQALGVIDAYRILATRQGA</sequence>
<organism evidence="2 3">
    <name type="scientific">Rhizobium esperanzae</name>
    <dbReference type="NCBI Taxonomy" id="1967781"/>
    <lineage>
        <taxon>Bacteria</taxon>
        <taxon>Pseudomonadati</taxon>
        <taxon>Pseudomonadota</taxon>
        <taxon>Alphaproteobacteria</taxon>
        <taxon>Hyphomicrobiales</taxon>
        <taxon>Rhizobiaceae</taxon>
        <taxon>Rhizobium/Agrobacterium group</taxon>
        <taxon>Rhizobium</taxon>
    </lineage>
</organism>
<reference evidence="2 3" key="1">
    <citation type="submission" date="2020-08" db="EMBL/GenBank/DDBJ databases">
        <title>Genomic Encyclopedia of Type Strains, Phase IV (KMG-V): Genome sequencing to study the core and pangenomes of soil and plant-associated prokaryotes.</title>
        <authorList>
            <person name="Whitman W."/>
        </authorList>
    </citation>
    <scope>NUCLEOTIDE SEQUENCE [LARGE SCALE GENOMIC DNA]</scope>
    <source>
        <strain evidence="2 3">SEMIA 4089</strain>
    </source>
</reference>
<gene>
    <name evidence="2" type="ORF">GGD57_001638</name>
</gene>
<dbReference type="GO" id="GO:0003676">
    <property type="term" value="F:nucleic acid binding"/>
    <property type="evidence" value="ECO:0007669"/>
    <property type="project" value="InterPro"/>
</dbReference>
<evidence type="ECO:0000259" key="1">
    <source>
        <dbReference type="Pfam" id="PF16473"/>
    </source>
</evidence>
<dbReference type="InterPro" id="IPR036397">
    <property type="entry name" value="RNaseH_sf"/>
</dbReference>
<dbReference type="Gene3D" id="3.30.420.10">
    <property type="entry name" value="Ribonuclease H-like superfamily/Ribonuclease H"/>
    <property type="match status" value="1"/>
</dbReference>
<dbReference type="Pfam" id="PF16473">
    <property type="entry name" value="Rv2179c-like"/>
    <property type="match status" value="1"/>
</dbReference>
<dbReference type="EMBL" id="JACIFY010000004">
    <property type="protein sequence ID" value="MBB4235080.1"/>
    <property type="molecule type" value="Genomic_DNA"/>
</dbReference>
<evidence type="ECO:0000313" key="3">
    <source>
        <dbReference type="Proteomes" id="UP000540909"/>
    </source>
</evidence>
<dbReference type="RefSeq" id="WP_184468526.1">
    <property type="nucleotide sequence ID" value="NZ_JACIFY010000004.1"/>
</dbReference>
<accession>A0A7W6W4H7</accession>
<dbReference type="InterPro" id="IPR033390">
    <property type="entry name" value="Rv2179c-like"/>
</dbReference>
<comment type="caution">
    <text evidence="2">The sequence shown here is derived from an EMBL/GenBank/DDBJ whole genome shotgun (WGS) entry which is preliminary data.</text>
</comment>
<dbReference type="SUPFAM" id="SSF53098">
    <property type="entry name" value="Ribonuclease H-like"/>
    <property type="match status" value="1"/>
</dbReference>
<evidence type="ECO:0000313" key="2">
    <source>
        <dbReference type="EMBL" id="MBB4235080.1"/>
    </source>
</evidence>
<protein>
    <recommendedName>
        <fullName evidence="1">3'-5' exoribonuclease Rv2179c-like domain-containing protein</fullName>
    </recommendedName>
</protein>